<dbReference type="InterPro" id="IPR003660">
    <property type="entry name" value="HAMP_dom"/>
</dbReference>
<dbReference type="GO" id="GO:0006935">
    <property type="term" value="P:chemotaxis"/>
    <property type="evidence" value="ECO:0007669"/>
    <property type="project" value="UniProtKB-ARBA"/>
</dbReference>
<dbReference type="PROSITE" id="PS50885">
    <property type="entry name" value="HAMP"/>
    <property type="match status" value="1"/>
</dbReference>
<evidence type="ECO:0000256" key="2">
    <source>
        <dbReference type="ARBA" id="ARBA00022692"/>
    </source>
</evidence>
<dbReference type="SUPFAM" id="SSF58104">
    <property type="entry name" value="Methyl-accepting chemotaxis protein (MCP) signaling domain"/>
    <property type="match status" value="1"/>
</dbReference>
<gene>
    <name evidence="11" type="ORF">SAMN05216214_105173</name>
</gene>
<dbReference type="GO" id="GO:0016020">
    <property type="term" value="C:membrane"/>
    <property type="evidence" value="ECO:0007669"/>
    <property type="project" value="UniProtKB-SubCell"/>
</dbReference>
<dbReference type="SMART" id="SM00283">
    <property type="entry name" value="MA"/>
    <property type="match status" value="1"/>
</dbReference>
<feature type="domain" description="HAMP" evidence="10">
    <location>
        <begin position="213"/>
        <end position="267"/>
    </location>
</feature>
<dbReference type="CDD" id="cd06225">
    <property type="entry name" value="HAMP"/>
    <property type="match status" value="1"/>
</dbReference>
<dbReference type="CDD" id="cd11386">
    <property type="entry name" value="MCP_signal"/>
    <property type="match status" value="1"/>
</dbReference>
<dbReference type="FunFam" id="1.10.287.950:FF:000001">
    <property type="entry name" value="Methyl-accepting chemotaxis sensory transducer"/>
    <property type="match status" value="1"/>
</dbReference>
<evidence type="ECO:0000256" key="4">
    <source>
        <dbReference type="ARBA" id="ARBA00023136"/>
    </source>
</evidence>
<evidence type="ECO:0000259" key="10">
    <source>
        <dbReference type="PROSITE" id="PS50885"/>
    </source>
</evidence>
<protein>
    <submittedName>
        <fullName evidence="11">Methyl-accepting chemotaxis protein</fullName>
    </submittedName>
</protein>
<evidence type="ECO:0000256" key="3">
    <source>
        <dbReference type="ARBA" id="ARBA00022989"/>
    </source>
</evidence>
<keyword evidence="3 8" id="KW-1133">Transmembrane helix</keyword>
<dbReference type="PANTHER" id="PTHR32089">
    <property type="entry name" value="METHYL-ACCEPTING CHEMOTAXIS PROTEIN MCPB"/>
    <property type="match status" value="1"/>
</dbReference>
<dbReference type="Proteomes" id="UP000185766">
    <property type="component" value="Unassembled WGS sequence"/>
</dbReference>
<evidence type="ECO:0000256" key="7">
    <source>
        <dbReference type="PROSITE-ProRule" id="PRU00284"/>
    </source>
</evidence>
<keyword evidence="2 8" id="KW-0812">Transmembrane</keyword>
<dbReference type="InterPro" id="IPR024478">
    <property type="entry name" value="HlyB_4HB_MCP"/>
</dbReference>
<dbReference type="AlphaFoldDB" id="A0A1H7K6H4"/>
<keyword evidence="5 7" id="KW-0807">Transducer</keyword>
<dbReference type="InterPro" id="IPR004089">
    <property type="entry name" value="MCPsignal_dom"/>
</dbReference>
<dbReference type="Gene3D" id="1.10.287.950">
    <property type="entry name" value="Methyl-accepting chemotaxis protein"/>
    <property type="match status" value="1"/>
</dbReference>
<dbReference type="GO" id="GO:0007165">
    <property type="term" value="P:signal transduction"/>
    <property type="evidence" value="ECO:0007669"/>
    <property type="project" value="UniProtKB-KW"/>
</dbReference>
<evidence type="ECO:0000256" key="6">
    <source>
        <dbReference type="ARBA" id="ARBA00029447"/>
    </source>
</evidence>
<dbReference type="SMART" id="SM00304">
    <property type="entry name" value="HAMP"/>
    <property type="match status" value="1"/>
</dbReference>
<organism evidence="11 12">
    <name type="scientific">Atopomonas hussainii</name>
    <dbReference type="NCBI Taxonomy" id="1429083"/>
    <lineage>
        <taxon>Bacteria</taxon>
        <taxon>Pseudomonadati</taxon>
        <taxon>Pseudomonadota</taxon>
        <taxon>Gammaproteobacteria</taxon>
        <taxon>Pseudomonadales</taxon>
        <taxon>Pseudomonadaceae</taxon>
        <taxon>Atopomonas</taxon>
    </lineage>
</organism>
<dbReference type="PROSITE" id="PS50111">
    <property type="entry name" value="CHEMOTAXIS_TRANSDUC_2"/>
    <property type="match status" value="1"/>
</dbReference>
<accession>A0A1H7K6H4</accession>
<evidence type="ECO:0000313" key="11">
    <source>
        <dbReference type="EMBL" id="SEK82473.1"/>
    </source>
</evidence>
<dbReference type="Pfam" id="PF12729">
    <property type="entry name" value="4HB_MCP_1"/>
    <property type="match status" value="1"/>
</dbReference>
<dbReference type="STRING" id="1429083.GCA_001885685_01251"/>
<evidence type="ECO:0000313" key="12">
    <source>
        <dbReference type="Proteomes" id="UP000185766"/>
    </source>
</evidence>
<comment type="subcellular location">
    <subcellularLocation>
        <location evidence="1">Membrane</location>
        <topology evidence="1">Multi-pass membrane protein</topology>
    </subcellularLocation>
</comment>
<feature type="transmembrane region" description="Helical" evidence="8">
    <location>
        <begin position="195"/>
        <end position="215"/>
    </location>
</feature>
<name>A0A1H7K6H4_9GAMM</name>
<keyword evidence="12" id="KW-1185">Reference proteome</keyword>
<feature type="domain" description="Methyl-accepting transducer" evidence="9">
    <location>
        <begin position="272"/>
        <end position="508"/>
    </location>
</feature>
<evidence type="ECO:0000256" key="1">
    <source>
        <dbReference type="ARBA" id="ARBA00004141"/>
    </source>
</evidence>
<comment type="similarity">
    <text evidence="6">Belongs to the methyl-accepting chemotaxis (MCP) protein family.</text>
</comment>
<dbReference type="PANTHER" id="PTHR32089:SF119">
    <property type="entry name" value="METHYL-ACCEPTING CHEMOTAXIS PROTEIN CTPL"/>
    <property type="match status" value="1"/>
</dbReference>
<keyword evidence="4 8" id="KW-0472">Membrane</keyword>
<sequence length="544" mass="57893">MFAVLANLSFRWKIALPIALLALVLAIVAISGIRGVNSVASHGAELGLKDMPGAVLILEADRDMYQAFLAERSLILATDPQIQEAIRGESRENLDQARDRVKQAEEVLANPALKQEFQRFQQQLQTWRGVTESILAMAGKDPAQAQQMTMTQGYDSFKAARDTLDKIGTQVSDAARKSAIEVGEEAAAVAWSQTITLLVGLVFCVVLVVGFPRLLTQRMHALVERVENIASGEGDLTVRVDASGKDELARLGSAMNRFLDSLQGLISQISATTRDVAGATDQLVAMAGDNSRLIADSHMSVDQVSTAATQMSSAIHEVSRNAQAAADTATVAEQKTQAGGRVVSDTMTALGELAREVAGASEAIGELEKETNSIGAVLAVIKGIAEQTNLLALNAAIEAARAGEQGRGFAVVADEVRALAARTQESTKDIQTMIERLQLGARNAVQVMQAGSSRAEASVKQAGQAEQVLGEAIVAVNGINERAAQIATACEEQSSVTEEIARNITDVRDMSDRSAQTSAQATEACQRLAKMADDLERQIARFKV</sequence>
<evidence type="ECO:0000256" key="8">
    <source>
        <dbReference type="SAM" id="Phobius"/>
    </source>
</evidence>
<dbReference type="RefSeq" id="WP_074866526.1">
    <property type="nucleotide sequence ID" value="NZ_FOAS01000005.1"/>
</dbReference>
<evidence type="ECO:0000259" key="9">
    <source>
        <dbReference type="PROSITE" id="PS50111"/>
    </source>
</evidence>
<evidence type="ECO:0000256" key="5">
    <source>
        <dbReference type="ARBA" id="ARBA00023224"/>
    </source>
</evidence>
<dbReference type="EMBL" id="FOAS01000005">
    <property type="protein sequence ID" value="SEK82473.1"/>
    <property type="molecule type" value="Genomic_DNA"/>
</dbReference>
<dbReference type="Pfam" id="PF00672">
    <property type="entry name" value="HAMP"/>
    <property type="match status" value="1"/>
</dbReference>
<reference evidence="11 12" key="1">
    <citation type="submission" date="2016-10" db="EMBL/GenBank/DDBJ databases">
        <authorList>
            <person name="de Groot N.N."/>
        </authorList>
    </citation>
    <scope>NUCLEOTIDE SEQUENCE [LARGE SCALE GENOMIC DNA]</scope>
    <source>
        <strain evidence="11 12">JCM 19513</strain>
    </source>
</reference>
<dbReference type="Pfam" id="PF00015">
    <property type="entry name" value="MCPsignal"/>
    <property type="match status" value="1"/>
</dbReference>
<proteinExistence type="inferred from homology"/>